<keyword evidence="4" id="KW-1185">Reference proteome</keyword>
<protein>
    <submittedName>
        <fullName evidence="3">Uncharacterized protein</fullName>
    </submittedName>
</protein>
<evidence type="ECO:0000313" key="4">
    <source>
        <dbReference type="Proteomes" id="UP000467700"/>
    </source>
</evidence>
<feature type="region of interest" description="Disordered" evidence="1">
    <location>
        <begin position="344"/>
        <end position="365"/>
    </location>
</feature>
<feature type="region of interest" description="Disordered" evidence="1">
    <location>
        <begin position="60"/>
        <end position="92"/>
    </location>
</feature>
<feature type="region of interest" description="Disordered" evidence="1">
    <location>
        <begin position="157"/>
        <end position="187"/>
    </location>
</feature>
<keyword evidence="2" id="KW-0472">Membrane</keyword>
<feature type="transmembrane region" description="Helical" evidence="2">
    <location>
        <begin position="495"/>
        <end position="514"/>
    </location>
</feature>
<dbReference type="AlphaFoldDB" id="A0A8S0VTJ6"/>
<proteinExistence type="predicted"/>
<comment type="caution">
    <text evidence="3">The sequence shown here is derived from an EMBL/GenBank/DDBJ whole genome shotgun (WGS) entry which is preliminary data.</text>
</comment>
<evidence type="ECO:0000256" key="2">
    <source>
        <dbReference type="SAM" id="Phobius"/>
    </source>
</evidence>
<keyword evidence="2" id="KW-1133">Transmembrane helix</keyword>
<feature type="region of interest" description="Disordered" evidence="1">
    <location>
        <begin position="1"/>
        <end position="22"/>
    </location>
</feature>
<gene>
    <name evidence="3" type="ORF">AAE3_LOCUS2559</name>
</gene>
<evidence type="ECO:0000256" key="1">
    <source>
        <dbReference type="SAM" id="MobiDB-lite"/>
    </source>
</evidence>
<feature type="region of interest" description="Disordered" evidence="1">
    <location>
        <begin position="210"/>
        <end position="238"/>
    </location>
</feature>
<feature type="region of interest" description="Disordered" evidence="1">
    <location>
        <begin position="442"/>
        <end position="482"/>
    </location>
</feature>
<sequence length="610" mass="66846">MPRTATEKQSPKPYDRPTLKAMKRPELQALAKKEGIKANMKSEEIIVSLLMKREMLESILPPQEGQPEDARAATNGIQDSQTPHRTEDSSVGRVPQNANLQVHGSILHPLVEGRRPQNDARVEQPPSISTYEGPAVQGGRGDLDLLVGVAAQQSTSTVASGRVSVFPPQREPRTPPGSSYTSESLDKIPPPTVVLMNFADDQSSKYRISTPSRFPARIPASPSSSASPDSPTQEPGKVVSAKMIRQYRRQWATLRNKAAPLRQEVANICKLLDSTEAKFERQKAELEDLRCMREATEHVLEQFKYNRHLYDGTGNMEAGDAKEWQDACADSWKPKALKMREDLDADSTADELEDEDDGVDAYGWDVEDDSDERLRQGPSPHIPLEEQEGIETRQATITVCNSLSVLVVGCEDEPALAYMATPHKAGTTPTKPPTPKVAKVVPLPHSPPQTPPQARHEAHEGTSALSAPYNPPGGGPNIPGSGGSVSFTGTPLLDALLTTAVGLGAVFVGGVLYVKWYKKNVLDKIEAAFSPGYDPALELAKHHTTKKAPVDDTSVEPLFEEEEPWTQTLRRKEQDTIDHIIHGQESGHYFMLLGPKACMLHLILLLEKVI</sequence>
<dbReference type="PANTHER" id="PTHR36168:SF1">
    <property type="entry name" value="ORC1-LIKE AAA ATPASE DOMAIN-CONTAINING PROTEIN"/>
    <property type="match status" value="1"/>
</dbReference>
<accession>A0A8S0VTJ6</accession>
<name>A0A8S0VTJ6_CYCAE</name>
<dbReference type="EMBL" id="CACVBS010000029">
    <property type="protein sequence ID" value="CAA7260530.1"/>
    <property type="molecule type" value="Genomic_DNA"/>
</dbReference>
<keyword evidence="2" id="KW-0812">Transmembrane</keyword>
<dbReference type="OrthoDB" id="511599at2759"/>
<dbReference type="Proteomes" id="UP000467700">
    <property type="component" value="Unassembled WGS sequence"/>
</dbReference>
<organism evidence="3 4">
    <name type="scientific">Cyclocybe aegerita</name>
    <name type="common">Black poplar mushroom</name>
    <name type="synonym">Agrocybe aegerita</name>
    <dbReference type="NCBI Taxonomy" id="1973307"/>
    <lineage>
        <taxon>Eukaryota</taxon>
        <taxon>Fungi</taxon>
        <taxon>Dikarya</taxon>
        <taxon>Basidiomycota</taxon>
        <taxon>Agaricomycotina</taxon>
        <taxon>Agaricomycetes</taxon>
        <taxon>Agaricomycetidae</taxon>
        <taxon>Agaricales</taxon>
        <taxon>Agaricineae</taxon>
        <taxon>Bolbitiaceae</taxon>
        <taxon>Cyclocybe</taxon>
    </lineage>
</organism>
<evidence type="ECO:0000313" key="3">
    <source>
        <dbReference type="EMBL" id="CAA7260530.1"/>
    </source>
</evidence>
<feature type="compositionally biased region" description="Low complexity" evidence="1">
    <location>
        <begin position="211"/>
        <end position="231"/>
    </location>
</feature>
<dbReference type="PANTHER" id="PTHR36168">
    <property type="entry name" value="CHROMOSOME 1, WHOLE GENOME SHOTGUN SEQUENCE"/>
    <property type="match status" value="1"/>
</dbReference>
<feature type="region of interest" description="Disordered" evidence="1">
    <location>
        <begin position="115"/>
        <end position="136"/>
    </location>
</feature>
<reference evidence="3 4" key="1">
    <citation type="submission" date="2020-01" db="EMBL/GenBank/DDBJ databases">
        <authorList>
            <person name="Gupta K D."/>
        </authorList>
    </citation>
    <scope>NUCLEOTIDE SEQUENCE [LARGE SCALE GENOMIC DNA]</scope>
</reference>